<evidence type="ECO:0008006" key="4">
    <source>
        <dbReference type="Google" id="ProtNLM"/>
    </source>
</evidence>
<protein>
    <recommendedName>
        <fullName evidence="4">SdpI family protein</fullName>
    </recommendedName>
</protein>
<feature type="transmembrane region" description="Helical" evidence="1">
    <location>
        <begin position="6"/>
        <end position="26"/>
    </location>
</feature>
<evidence type="ECO:0000313" key="2">
    <source>
        <dbReference type="EMBL" id="MVQ46572.1"/>
    </source>
</evidence>
<proteinExistence type="predicted"/>
<dbReference type="AlphaFoldDB" id="A0A6L6XI41"/>
<dbReference type="RefSeq" id="WP_157350788.1">
    <property type="nucleotide sequence ID" value="NZ_WGGT01000016.1"/>
</dbReference>
<sequence length="125" mass="14440">MWFWWFILICDCIIPAIMIIAGRMMWKHCPKKINGVVGYRTKMSMINMDTWRFAHDHAGKLWWKVGIGLLGPTMLIHIPFYGASDDTMGILSIIIIVIQLVFLIGPIFLTEKALKNNFNEDGTKR</sequence>
<feature type="transmembrane region" description="Helical" evidence="1">
    <location>
        <begin position="61"/>
        <end position="82"/>
    </location>
</feature>
<dbReference type="Pfam" id="PF13630">
    <property type="entry name" value="SdpI"/>
    <property type="match status" value="1"/>
</dbReference>
<keyword evidence="1" id="KW-0472">Membrane</keyword>
<evidence type="ECO:0000313" key="3">
    <source>
        <dbReference type="Proteomes" id="UP000479531"/>
    </source>
</evidence>
<organism evidence="2 3">
    <name type="scientific">Roseburia intestinalis</name>
    <dbReference type="NCBI Taxonomy" id="166486"/>
    <lineage>
        <taxon>Bacteria</taxon>
        <taxon>Bacillati</taxon>
        <taxon>Bacillota</taxon>
        <taxon>Clostridia</taxon>
        <taxon>Lachnospirales</taxon>
        <taxon>Lachnospiraceae</taxon>
        <taxon>Roseburia</taxon>
    </lineage>
</organism>
<accession>A0A6L6XI41</accession>
<comment type="caution">
    <text evidence="2">The sequence shown here is derived from an EMBL/GenBank/DDBJ whole genome shotgun (WGS) entry which is preliminary data.</text>
</comment>
<reference evidence="2 3" key="1">
    <citation type="submission" date="2019-10" db="EMBL/GenBank/DDBJ databases">
        <title>Roseburia spp. ameliorate alcoholic fatty liver via restoration of gut barrier function.</title>
        <authorList>
            <person name="Seo B."/>
            <person name="Ko G."/>
        </authorList>
    </citation>
    <scope>NUCLEOTIDE SEQUENCE [LARGE SCALE GENOMIC DNA]</scope>
    <source>
        <strain evidence="2 3">SNUG30017</strain>
    </source>
</reference>
<evidence type="ECO:0000256" key="1">
    <source>
        <dbReference type="SAM" id="Phobius"/>
    </source>
</evidence>
<keyword evidence="1" id="KW-0812">Transmembrane</keyword>
<dbReference type="EMBL" id="WGGT01000016">
    <property type="protein sequence ID" value="MVQ46572.1"/>
    <property type="molecule type" value="Genomic_DNA"/>
</dbReference>
<name>A0A6L6XI41_9FIRM</name>
<keyword evidence="1" id="KW-1133">Transmembrane helix</keyword>
<feature type="transmembrane region" description="Helical" evidence="1">
    <location>
        <begin position="88"/>
        <end position="109"/>
    </location>
</feature>
<dbReference type="Proteomes" id="UP000479531">
    <property type="component" value="Unassembled WGS sequence"/>
</dbReference>
<dbReference type="InterPro" id="IPR025962">
    <property type="entry name" value="SdpI/YhfL"/>
</dbReference>
<gene>
    <name evidence="2" type="ORF">GCK47_12875</name>
</gene>